<evidence type="ECO:0000313" key="2">
    <source>
        <dbReference type="Proteomes" id="UP001595712"/>
    </source>
</evidence>
<gene>
    <name evidence="1" type="ORF">ACFO8M_13375</name>
</gene>
<protein>
    <recommendedName>
        <fullName evidence="3">Immunity protein 63 domain-containing protein</fullName>
    </recommendedName>
</protein>
<comment type="caution">
    <text evidence="1">The sequence shown here is derived from an EMBL/GenBank/DDBJ whole genome shotgun (WGS) entry which is preliminary data.</text>
</comment>
<dbReference type="EMBL" id="JBHRWO010000010">
    <property type="protein sequence ID" value="MFC3493468.1"/>
    <property type="molecule type" value="Genomic_DNA"/>
</dbReference>
<proteinExistence type="predicted"/>
<accession>A0ABV7Q153</accession>
<dbReference type="RefSeq" id="WP_387975867.1">
    <property type="nucleotide sequence ID" value="NZ_JBHRWO010000010.1"/>
</dbReference>
<keyword evidence="2" id="KW-1185">Reference proteome</keyword>
<evidence type="ECO:0000313" key="1">
    <source>
        <dbReference type="EMBL" id="MFC3493468.1"/>
    </source>
</evidence>
<reference evidence="2" key="1">
    <citation type="journal article" date="2019" name="Int. J. Syst. Evol. Microbiol.">
        <title>The Global Catalogue of Microorganisms (GCM) 10K type strain sequencing project: providing services to taxonomists for standard genome sequencing and annotation.</title>
        <authorList>
            <consortium name="The Broad Institute Genomics Platform"/>
            <consortium name="The Broad Institute Genome Sequencing Center for Infectious Disease"/>
            <person name="Wu L."/>
            <person name="Ma J."/>
        </authorList>
    </citation>
    <scope>NUCLEOTIDE SEQUENCE [LARGE SCALE GENOMIC DNA]</scope>
    <source>
        <strain evidence="2">CGMCC 4.7396</strain>
    </source>
</reference>
<name>A0ABV7Q153_9ACTN</name>
<sequence length="147" mass="16819">MDDFFGPVTEDKAPGQEVLAGWIATDIGPSFRVLLDALAMIDDVQSGRPPFEEWSSDGYDVQFSPNGVTVQSLRGSRRRAEYPLAEARQALEDFWSFLSGQPERSNVRRQFRPDLPEWKADLLQWERTWNLRHPYRGRLGIPAQGPE</sequence>
<organism evidence="1 2">
    <name type="scientific">Glycomyces rhizosphaerae</name>
    <dbReference type="NCBI Taxonomy" id="2054422"/>
    <lineage>
        <taxon>Bacteria</taxon>
        <taxon>Bacillati</taxon>
        <taxon>Actinomycetota</taxon>
        <taxon>Actinomycetes</taxon>
        <taxon>Glycomycetales</taxon>
        <taxon>Glycomycetaceae</taxon>
        <taxon>Glycomyces</taxon>
    </lineage>
</organism>
<evidence type="ECO:0008006" key="3">
    <source>
        <dbReference type="Google" id="ProtNLM"/>
    </source>
</evidence>
<dbReference type="Proteomes" id="UP001595712">
    <property type="component" value="Unassembled WGS sequence"/>
</dbReference>